<feature type="chain" id="PRO_5045185170" evidence="5">
    <location>
        <begin position="25"/>
        <end position="560"/>
    </location>
</feature>
<keyword evidence="9" id="KW-1185">Reference proteome</keyword>
<keyword evidence="2 5" id="KW-0732">Signal</keyword>
<accession>A0ABX0Q692</accession>
<dbReference type="NCBIfam" id="TIGR02520">
    <property type="entry name" value="pilus_B_mal_scr"/>
    <property type="match status" value="1"/>
</dbReference>
<dbReference type="PROSITE" id="PS51257">
    <property type="entry name" value="PROKAR_LIPOPROTEIN"/>
    <property type="match status" value="1"/>
</dbReference>
<comment type="subcellular location">
    <subcellularLocation>
        <location evidence="1">Membrane</location>
    </subcellularLocation>
</comment>
<feature type="domain" description="Type II/III secretion system secretin-like" evidence="6">
    <location>
        <begin position="390"/>
        <end position="558"/>
    </location>
</feature>
<dbReference type="Pfam" id="PF07655">
    <property type="entry name" value="Secretin_N_2"/>
    <property type="match status" value="1"/>
</dbReference>
<feature type="signal peptide" evidence="5">
    <location>
        <begin position="1"/>
        <end position="24"/>
    </location>
</feature>
<name>A0ABX0Q692_9GAMM</name>
<feature type="compositionally biased region" description="Gly residues" evidence="4">
    <location>
        <begin position="239"/>
        <end position="256"/>
    </location>
</feature>
<comment type="caution">
    <text evidence="8">The sequence shown here is derived from an EMBL/GenBank/DDBJ whole genome shotgun (WGS) entry which is preliminary data.</text>
</comment>
<sequence>MTTIRTLVRLTMAASIAVALSGCATSALRSAERTNDQDMSLAGAQVATMRAIQAPTVRVHEHGYWVAKESQPLSAAPETVSCDLTMFEASPVTLSQFADKVSRICKIPVHVSADALHVPQASGKGGDDNVAGHTVILGPPQASANNAPEEPRVSLNWQGSLVGLLDSVGAQLDLHWRVRNGAVHIFRTETRTFQIYALPGTDALSSSVTTSTMSSMGIGGGSSGGGGSGGDSGASAGASPGGGAGGAGGSGGGVSGQAGSAQSVATTLTSSVMDDVSNAVSGMLTPGQSKFTLSKATASITVTDSPDVLDRIASYIDHENKLLTTQVVLNVKILNITFDRTDQYGVDWNLAYNSARAGSIGTAATDVKGNTANVHILKGPFKDSSLLIKALSEQGKVSVVTQPSVTTLNLQAVPMQVATQKAYIASVSNTAVAQVGTSTGIQPGTVTTGFNMMLLPYAMADNQLLLQYNISLSDLADLVTMGDKDSPTSIQLPTVDLRAFAQKVRLRSGETLALSGFEQNTDDSQRSGVGSPNNQFLGGSRKAVKNHSVIVILITPVVAS</sequence>
<evidence type="ECO:0000313" key="9">
    <source>
        <dbReference type="Proteomes" id="UP001429601"/>
    </source>
</evidence>
<evidence type="ECO:0000256" key="2">
    <source>
        <dbReference type="ARBA" id="ARBA00022729"/>
    </source>
</evidence>
<dbReference type="Proteomes" id="UP001429601">
    <property type="component" value="Unassembled WGS sequence"/>
</dbReference>
<dbReference type="PANTHER" id="PTHR30332">
    <property type="entry name" value="PROBABLE GENERAL SECRETION PATHWAY PROTEIN D"/>
    <property type="match status" value="1"/>
</dbReference>
<feature type="compositionally biased region" description="Gly residues" evidence="4">
    <location>
        <begin position="217"/>
        <end position="232"/>
    </location>
</feature>
<proteinExistence type="predicted"/>
<reference evidence="8 9" key="1">
    <citation type="journal article" date="2011" name="Curr. Microbiol.">
        <title>Luteibacter jiangsuensis sp. nov.: a methamidophos-degrading bacterium isolated from a methamidophos-manufacturing factory.</title>
        <authorList>
            <person name="Wang L."/>
            <person name="Wang G.L."/>
            <person name="Li S.P."/>
            <person name="Jiang J.D."/>
        </authorList>
    </citation>
    <scope>NUCLEOTIDE SEQUENCE [LARGE SCALE GENOMIC DNA]</scope>
    <source>
        <strain evidence="8 9">CGMCC 1.10133</strain>
    </source>
</reference>
<keyword evidence="3" id="KW-0472">Membrane</keyword>
<evidence type="ECO:0000256" key="1">
    <source>
        <dbReference type="ARBA" id="ARBA00004370"/>
    </source>
</evidence>
<evidence type="ECO:0000256" key="5">
    <source>
        <dbReference type="SAM" id="SignalP"/>
    </source>
</evidence>
<dbReference type="InterPro" id="IPR004846">
    <property type="entry name" value="T2SS/T3SS_dom"/>
</dbReference>
<dbReference type="InterPro" id="IPR050810">
    <property type="entry name" value="Bact_Secretion_Sys_Channel"/>
</dbReference>
<dbReference type="InterPro" id="IPR011514">
    <property type="entry name" value="Secretin_N_2"/>
</dbReference>
<feature type="compositionally biased region" description="Polar residues" evidence="4">
    <location>
        <begin position="526"/>
        <end position="537"/>
    </location>
</feature>
<dbReference type="RefSeq" id="WP_167029392.1">
    <property type="nucleotide sequence ID" value="NZ_JAAQQR010000003.1"/>
</dbReference>
<dbReference type="Pfam" id="PF00263">
    <property type="entry name" value="Secretin"/>
    <property type="match status" value="1"/>
</dbReference>
<feature type="region of interest" description="Disordered" evidence="4">
    <location>
        <begin position="207"/>
        <end position="259"/>
    </location>
</feature>
<organism evidence="8 9">
    <name type="scientific">Luteibacter jiangsuensis</name>
    <dbReference type="NCBI Taxonomy" id="637577"/>
    <lineage>
        <taxon>Bacteria</taxon>
        <taxon>Pseudomonadati</taxon>
        <taxon>Pseudomonadota</taxon>
        <taxon>Gammaproteobacteria</taxon>
        <taxon>Lysobacterales</taxon>
        <taxon>Rhodanobacteraceae</taxon>
        <taxon>Luteibacter</taxon>
    </lineage>
</organism>
<dbReference type="PANTHER" id="PTHR30332:SF24">
    <property type="entry name" value="SECRETIN GSPD-RELATED"/>
    <property type="match status" value="1"/>
</dbReference>
<protein>
    <submittedName>
        <fullName evidence="8">PilN family type IVB pilus formation outer membrane protein</fullName>
    </submittedName>
</protein>
<gene>
    <name evidence="8" type="ORF">HBF26_07405</name>
</gene>
<dbReference type="InterPro" id="IPR013359">
    <property type="entry name" value="Pilus_4B_PilN"/>
</dbReference>
<evidence type="ECO:0000313" key="8">
    <source>
        <dbReference type="EMBL" id="NID04708.1"/>
    </source>
</evidence>
<evidence type="ECO:0000259" key="7">
    <source>
        <dbReference type="Pfam" id="PF07655"/>
    </source>
</evidence>
<feature type="compositionally biased region" description="Low complexity" evidence="4">
    <location>
        <begin position="207"/>
        <end position="216"/>
    </location>
</feature>
<evidence type="ECO:0000256" key="3">
    <source>
        <dbReference type="ARBA" id="ARBA00023136"/>
    </source>
</evidence>
<feature type="domain" description="Secretin N-terminal" evidence="7">
    <location>
        <begin position="190"/>
        <end position="298"/>
    </location>
</feature>
<feature type="region of interest" description="Disordered" evidence="4">
    <location>
        <begin position="517"/>
        <end position="537"/>
    </location>
</feature>
<dbReference type="EMBL" id="JAAQQR010000003">
    <property type="protein sequence ID" value="NID04708.1"/>
    <property type="molecule type" value="Genomic_DNA"/>
</dbReference>
<evidence type="ECO:0000259" key="6">
    <source>
        <dbReference type="Pfam" id="PF00263"/>
    </source>
</evidence>
<evidence type="ECO:0000256" key="4">
    <source>
        <dbReference type="SAM" id="MobiDB-lite"/>
    </source>
</evidence>